<dbReference type="Gene3D" id="3.40.1190.20">
    <property type="match status" value="1"/>
</dbReference>
<dbReference type="eggNOG" id="COG0524">
    <property type="taxonomic scope" value="Bacteria"/>
</dbReference>
<feature type="domain" description="Carbohydrate kinase PfkB" evidence="1">
    <location>
        <begin position="146"/>
        <end position="247"/>
    </location>
</feature>
<dbReference type="InterPro" id="IPR029056">
    <property type="entry name" value="Ribokinase-like"/>
</dbReference>
<dbReference type="Pfam" id="PF00294">
    <property type="entry name" value="PfkB"/>
    <property type="match status" value="1"/>
</dbReference>
<dbReference type="SUPFAM" id="SSF53613">
    <property type="entry name" value="Ribokinase-like"/>
    <property type="match status" value="1"/>
</dbReference>
<reference evidence="2 3" key="2">
    <citation type="submission" date="2014-05" db="EMBL/GenBank/DDBJ databases">
        <title>Genome sequence of the 3-chlorobenzoate degrading bacterium Pseudomonas knackmussii B13 shows multiple evidence for horizontal gene transfer.</title>
        <authorList>
            <person name="Miyazaki R."/>
            <person name="Bertelli C."/>
            <person name="Falquet L."/>
            <person name="Robinson-Rechavi M."/>
            <person name="Gharib W."/>
            <person name="Roy S."/>
            <person name="Van der Meer J.R."/>
        </authorList>
    </citation>
    <scope>NUCLEOTIDE SEQUENCE [LARGE SCALE GENOMIC DNA]</scope>
    <source>
        <strain evidence="2 3">B13</strain>
    </source>
</reference>
<evidence type="ECO:0000259" key="1">
    <source>
        <dbReference type="Pfam" id="PF00294"/>
    </source>
</evidence>
<evidence type="ECO:0000313" key="2">
    <source>
        <dbReference type="EMBL" id="CDF85737.1"/>
    </source>
</evidence>
<accession>A0A024HMH9</accession>
<organism evidence="2 3">
    <name type="scientific">Pseudomonas knackmussii (strain DSM 6978 / CCUG 54928 / LMG 23759 / B13)</name>
    <dbReference type="NCBI Taxonomy" id="1301098"/>
    <lineage>
        <taxon>Bacteria</taxon>
        <taxon>Pseudomonadati</taxon>
        <taxon>Pseudomonadota</taxon>
        <taxon>Gammaproteobacteria</taxon>
        <taxon>Pseudomonadales</taxon>
        <taxon>Pseudomonadaceae</taxon>
        <taxon>Pseudomonas</taxon>
    </lineage>
</organism>
<name>A0A024HMH9_PSEKB</name>
<dbReference type="AlphaFoldDB" id="A0A024HMH9"/>
<keyword evidence="2" id="KW-0418">Kinase</keyword>
<evidence type="ECO:0000313" key="3">
    <source>
        <dbReference type="Proteomes" id="UP000025241"/>
    </source>
</evidence>
<dbReference type="HOGENOM" id="CLU_057110_0_0_6"/>
<gene>
    <name evidence="2" type="ORF">PKB_4412</name>
</gene>
<dbReference type="InterPro" id="IPR011611">
    <property type="entry name" value="PfkB_dom"/>
</dbReference>
<dbReference type="KEGG" id="pkc:PKB_4412"/>
<keyword evidence="3" id="KW-1185">Reference proteome</keyword>
<dbReference type="GO" id="GO:0016301">
    <property type="term" value="F:kinase activity"/>
    <property type="evidence" value="ECO:0007669"/>
    <property type="project" value="UniProtKB-KW"/>
</dbReference>
<keyword evidence="2" id="KW-0808">Transferase</keyword>
<dbReference type="EMBL" id="HG322950">
    <property type="protein sequence ID" value="CDF85737.1"/>
    <property type="molecule type" value="Genomic_DNA"/>
</dbReference>
<dbReference type="Proteomes" id="UP000025241">
    <property type="component" value="Chromosome I"/>
</dbReference>
<proteinExistence type="predicted"/>
<sequence>MHIVGGFYRELCHLPEWDATMGSGARAALTVAALSPGTEFTTYAAASESMAITVLERYGIAANVAIRPSPIVFAYFHPLSSPHIEPRREELITQPSLQVTANAVLRFGFLEGDAVVKARRAVYDPQTWRNPKPFSANGSSADELALVMNELEISSATGIENIDQAADHLIQTHKAEVVVVKQGPYGAKVYDGSQSSTHVPAYRSARVFKIGTGDVFSAVFAHYWAQMRMPAHEAADLASRAVSLYCETRTFKFEHAALAARQPVFATRGATVCIEAGIDAIGQRYALEEARFALRELGVNAICPNIEPAIPTGNYEAILVIEDALPPESVGRIAEHAARGTSIIVLKERAERDTTWPTDTLTTPDFTTALYFTAWAAGEALSPGMP</sequence>
<protein>
    <submittedName>
        <fullName evidence="2">Sugar kinase, ribokinase</fullName>
    </submittedName>
</protein>
<reference evidence="2 3" key="1">
    <citation type="submission" date="2013-03" db="EMBL/GenBank/DDBJ databases">
        <authorList>
            <person name="Linke B."/>
        </authorList>
    </citation>
    <scope>NUCLEOTIDE SEQUENCE [LARGE SCALE GENOMIC DNA]</scope>
    <source>
        <strain evidence="2 3">B13</strain>
    </source>
</reference>
<dbReference type="OrthoDB" id="9795789at2"/>
<dbReference type="RefSeq" id="WP_084166690.1">
    <property type="nucleotide sequence ID" value="NZ_HG322950.1"/>
</dbReference>
<dbReference type="STRING" id="1301098.PKB_4412"/>